<dbReference type="InterPro" id="IPR000182">
    <property type="entry name" value="GNAT_dom"/>
</dbReference>
<dbReference type="InterPro" id="IPR051538">
    <property type="entry name" value="Acyl-CoA_Synth/Transferase"/>
</dbReference>
<dbReference type="Pfam" id="PF13607">
    <property type="entry name" value="Succ_CoA_lig"/>
    <property type="match status" value="1"/>
</dbReference>
<dbReference type="PANTHER" id="PTHR43334">
    <property type="entry name" value="ACETATE--COA LIGASE [ADP-FORMING]"/>
    <property type="match status" value="1"/>
</dbReference>
<evidence type="ECO:0000256" key="2">
    <source>
        <dbReference type="ARBA" id="ARBA00022741"/>
    </source>
</evidence>
<feature type="domain" description="N-acetyltransferase" evidence="4">
    <location>
        <begin position="726"/>
        <end position="882"/>
    </location>
</feature>
<dbReference type="Pfam" id="PF00583">
    <property type="entry name" value="Acetyltransf_1"/>
    <property type="match status" value="1"/>
</dbReference>
<dbReference type="InterPro" id="IPR016102">
    <property type="entry name" value="Succinyl-CoA_synth-like"/>
</dbReference>
<dbReference type="SUPFAM" id="SSF51735">
    <property type="entry name" value="NAD(P)-binding Rossmann-fold domains"/>
    <property type="match status" value="1"/>
</dbReference>
<keyword evidence="3" id="KW-0067">ATP-binding</keyword>
<proteinExistence type="predicted"/>
<dbReference type="Gene3D" id="3.30.470.20">
    <property type="entry name" value="ATP-grasp fold, B domain"/>
    <property type="match status" value="1"/>
</dbReference>
<evidence type="ECO:0000259" key="4">
    <source>
        <dbReference type="PROSITE" id="PS51186"/>
    </source>
</evidence>
<dbReference type="PANTHER" id="PTHR43334:SF1">
    <property type="entry name" value="3-HYDROXYPROPIONATE--COA LIGASE [ADP-FORMING]"/>
    <property type="match status" value="1"/>
</dbReference>
<protein>
    <submittedName>
        <fullName evidence="5">Bifunctional acetate--CoA ligase family protein/GNAT family N-acetyltransferase</fullName>
    </submittedName>
</protein>
<dbReference type="GO" id="GO:0016747">
    <property type="term" value="F:acyltransferase activity, transferring groups other than amino-acyl groups"/>
    <property type="evidence" value="ECO:0007669"/>
    <property type="project" value="InterPro"/>
</dbReference>
<dbReference type="SUPFAM" id="SSF56059">
    <property type="entry name" value="Glutathione synthetase ATP-binding domain-like"/>
    <property type="match status" value="1"/>
</dbReference>
<dbReference type="Pfam" id="PF13380">
    <property type="entry name" value="CoA_binding_2"/>
    <property type="match status" value="1"/>
</dbReference>
<name>A0A935T972_9PROT</name>
<accession>A0A935T972</accession>
<dbReference type="InterPro" id="IPR032875">
    <property type="entry name" value="Succ_CoA_lig_flav_dom"/>
</dbReference>
<dbReference type="GO" id="GO:0016874">
    <property type="term" value="F:ligase activity"/>
    <property type="evidence" value="ECO:0007669"/>
    <property type="project" value="UniProtKB-KW"/>
</dbReference>
<dbReference type="Gene3D" id="3.40.630.30">
    <property type="match status" value="1"/>
</dbReference>
<keyword evidence="2" id="KW-0547">Nucleotide-binding</keyword>
<dbReference type="InterPro" id="IPR003781">
    <property type="entry name" value="CoA-bd"/>
</dbReference>
<dbReference type="SUPFAM" id="SSF52210">
    <property type="entry name" value="Succinyl-CoA synthetase domains"/>
    <property type="match status" value="2"/>
</dbReference>
<dbReference type="InterPro" id="IPR016181">
    <property type="entry name" value="Acyl_CoA_acyltransferase"/>
</dbReference>
<reference evidence="5 6" key="1">
    <citation type="submission" date="2020-10" db="EMBL/GenBank/DDBJ databases">
        <title>Connecting structure to function with the recovery of over 1000 high-quality activated sludge metagenome-assembled genomes encoding full-length rRNA genes using long-read sequencing.</title>
        <authorList>
            <person name="Singleton C.M."/>
            <person name="Petriglieri F."/>
            <person name="Kristensen J.M."/>
            <person name="Kirkegaard R.H."/>
            <person name="Michaelsen T.Y."/>
            <person name="Andersen M.H."/>
            <person name="Karst S.M."/>
            <person name="Dueholm M.S."/>
            <person name="Nielsen P.H."/>
            <person name="Albertsen M."/>
        </authorList>
    </citation>
    <scope>NUCLEOTIDE SEQUENCE [LARGE SCALE GENOMIC DNA]</scope>
    <source>
        <strain evidence="5">Fred_18-Q3-R57-64_BAT3C.720</strain>
    </source>
</reference>
<dbReference type="InterPro" id="IPR013815">
    <property type="entry name" value="ATP_grasp_subdomain_1"/>
</dbReference>
<evidence type="ECO:0000313" key="6">
    <source>
        <dbReference type="Proteomes" id="UP000706151"/>
    </source>
</evidence>
<dbReference type="SUPFAM" id="SSF55729">
    <property type="entry name" value="Acyl-CoA N-acyltransferases (Nat)"/>
    <property type="match status" value="1"/>
</dbReference>
<evidence type="ECO:0000256" key="1">
    <source>
        <dbReference type="ARBA" id="ARBA00022598"/>
    </source>
</evidence>
<dbReference type="Gene3D" id="3.40.50.261">
    <property type="entry name" value="Succinyl-CoA synthetase domains"/>
    <property type="match status" value="2"/>
</dbReference>
<keyword evidence="1 5" id="KW-0436">Ligase</keyword>
<dbReference type="GO" id="GO:0005524">
    <property type="term" value="F:ATP binding"/>
    <property type="evidence" value="ECO:0007669"/>
    <property type="project" value="UniProtKB-KW"/>
</dbReference>
<evidence type="ECO:0000313" key="5">
    <source>
        <dbReference type="EMBL" id="MBK7953589.1"/>
    </source>
</evidence>
<evidence type="ECO:0000256" key="3">
    <source>
        <dbReference type="ARBA" id="ARBA00022840"/>
    </source>
</evidence>
<dbReference type="PROSITE" id="PS51186">
    <property type="entry name" value="GNAT"/>
    <property type="match status" value="1"/>
</dbReference>
<dbReference type="AlphaFoldDB" id="A0A935T972"/>
<dbReference type="Gene3D" id="3.40.50.720">
    <property type="entry name" value="NAD(P)-binding Rossmann-like Domain"/>
    <property type="match status" value="1"/>
</dbReference>
<dbReference type="Pfam" id="PF13549">
    <property type="entry name" value="ATP-grasp_5"/>
    <property type="match status" value="1"/>
</dbReference>
<dbReference type="Gene3D" id="3.30.1490.20">
    <property type="entry name" value="ATP-grasp fold, A domain"/>
    <property type="match status" value="1"/>
</dbReference>
<dbReference type="InterPro" id="IPR036291">
    <property type="entry name" value="NAD(P)-bd_dom_sf"/>
</dbReference>
<dbReference type="Proteomes" id="UP000706151">
    <property type="component" value="Unassembled WGS sequence"/>
</dbReference>
<comment type="caution">
    <text evidence="5">The sequence shown here is derived from an EMBL/GenBank/DDBJ whole genome shotgun (WGS) entry which is preliminary data.</text>
</comment>
<dbReference type="EMBL" id="JADJOT010000006">
    <property type="protein sequence ID" value="MBK7953589.1"/>
    <property type="molecule type" value="Genomic_DNA"/>
</dbReference>
<organism evidence="5 6">
    <name type="scientific">Candidatus Accumulibacter affinis</name>
    <dbReference type="NCBI Taxonomy" id="2954384"/>
    <lineage>
        <taxon>Bacteria</taxon>
        <taxon>Pseudomonadati</taxon>
        <taxon>Pseudomonadota</taxon>
        <taxon>Betaproteobacteria</taxon>
        <taxon>Candidatus Accumulibacter</taxon>
    </lineage>
</organism>
<sequence>MTVRNLEFLFRPKSVAVVAEPDAPSRYAEAVRANLAAGGFAGPVVSVEARRRSRFAIGADVRIGELEVVADLAIICAALDMVPSIITQLGARGTRGVIVGPWMWHKINSSQIAAARKAILEAARPHLIRVLGPGSGGLVVPARGLNASASPASIAPGKIALVSQSTAITAAVLDRAHSRGIGFSTVLHLGAGLDVDLADVLDWLAADQDTRSILVQFDEVANGRKFLSAARAAGRNKPVVAIRGGRVETRRPLDSPFTTDDVYEAALRRSGWVRIDTLGDLFEAVEAMARARPLRGEHLTILGNGHGLGRIAGDTLLRSGGQLGSLSPDTLKHLDELLQTRSPLANPLALPPDVRPESWAAALSAVLADSHTDTVLTVCTPSPFAASADVATAICEVSGKTASNVLTCWVGGAAMREAQTIAAANGVLSHDSPEKAIAVFLGVVNYLRNRRLLLQMPPSLAESFTPDIGAARSVIKEAIDVGAAALSARQARRLLEAYGIAVAEYPLAGSIATAILAADEIGYPVDLGLVLADGAEFAQVATGLRSPAEIRIAARGLRSSARAQRPGSRVSRYRLRSSVARSGAPAVRLGVADDPVFGLVIFLGPASAARGRVYRVVVALPPLNLVLAHDLVARSRFGEAMPEDDQVALQAVLSNALVRLSQLLTDLDEVTDVELASLHVETSGVVVLDAHIGVGKVAHRSELRRFAIRPYPKELEQQVDWDGRTLLIRPIRPEDETTLGRLLNSLAPEDSRMRFFDSIKSLPRARLARFTQIDYDREMALVAIDHDCDGVERSLGEVRAVTDPGGAFADFALVVRSDLKGQGLGRRLLQSLISYGQSRGIGELRGETMDGNLRMQRLAKSLGFTVTTGNDRGILDLRLVLQSSEKA</sequence>
<gene>
    <name evidence="5" type="ORF">IPK02_06245</name>
</gene>